<evidence type="ECO:0000313" key="1">
    <source>
        <dbReference type="EMBL" id="MFC5496112.1"/>
    </source>
</evidence>
<dbReference type="RefSeq" id="WP_376848144.1">
    <property type="nucleotide sequence ID" value="NZ_JBHSMF010000002.1"/>
</dbReference>
<proteinExistence type="predicted"/>
<dbReference type="EMBL" id="JBHSMF010000002">
    <property type="protein sequence ID" value="MFC5496112.1"/>
    <property type="molecule type" value="Genomic_DNA"/>
</dbReference>
<sequence>MAGEQRAGMVDVTFTLAGGTLPREHRNALAAALAARLPWLQDEERAGIHRLNLVAGNGDTDIVSPRTRLGLRLPRERAEAASMLAGTDLDVGGHRLHLGPARRRELLPHGTLYAHLVATGAADEAAFLQQVGAELAALEVRCRPICGRWRPAQAPVVTGCSLMLDGLSPEHALRVMERGLGGHRRLGCGLFVPHRSAAPVGGA</sequence>
<reference evidence="2" key="1">
    <citation type="journal article" date="2019" name="Int. J. Syst. Evol. Microbiol.">
        <title>The Global Catalogue of Microorganisms (GCM) 10K type strain sequencing project: providing services to taxonomists for standard genome sequencing and annotation.</title>
        <authorList>
            <consortium name="The Broad Institute Genomics Platform"/>
            <consortium name="The Broad Institute Genome Sequencing Center for Infectious Disease"/>
            <person name="Wu L."/>
            <person name="Ma J."/>
        </authorList>
    </citation>
    <scope>NUCLEOTIDE SEQUENCE [LARGE SCALE GENOMIC DNA]</scope>
    <source>
        <strain evidence="2">CCUG 57401</strain>
    </source>
</reference>
<protein>
    <submittedName>
        <fullName evidence="1">Type I-MYXAN CRISPR-associated protein Cas6/Cmx6</fullName>
    </submittedName>
</protein>
<name>A0ABW0NAX6_9BURK</name>
<comment type="caution">
    <text evidence="1">The sequence shown here is derived from an EMBL/GenBank/DDBJ whole genome shotgun (WGS) entry which is preliminary data.</text>
</comment>
<dbReference type="Pfam" id="PF09559">
    <property type="entry name" value="Cas6"/>
    <property type="match status" value="1"/>
</dbReference>
<dbReference type="NCBIfam" id="TIGR02807">
    <property type="entry name" value="cas6_cmx6"/>
    <property type="match status" value="1"/>
</dbReference>
<dbReference type="InterPro" id="IPR014174">
    <property type="entry name" value="CRISPR-assoc_prot_Cas6/Cmx6"/>
</dbReference>
<keyword evidence="2" id="KW-1185">Reference proteome</keyword>
<organism evidence="1 2">
    <name type="scientific">Caenimonas terrae</name>
    <dbReference type="NCBI Taxonomy" id="696074"/>
    <lineage>
        <taxon>Bacteria</taxon>
        <taxon>Pseudomonadati</taxon>
        <taxon>Pseudomonadota</taxon>
        <taxon>Betaproteobacteria</taxon>
        <taxon>Burkholderiales</taxon>
        <taxon>Comamonadaceae</taxon>
        <taxon>Caenimonas</taxon>
    </lineage>
</organism>
<dbReference type="Proteomes" id="UP001596037">
    <property type="component" value="Unassembled WGS sequence"/>
</dbReference>
<gene>
    <name evidence="1" type="primary">cas6</name>
    <name evidence="1" type="ORF">ACFPOE_01075</name>
</gene>
<evidence type="ECO:0000313" key="2">
    <source>
        <dbReference type="Proteomes" id="UP001596037"/>
    </source>
</evidence>
<accession>A0ABW0NAX6</accession>